<reference evidence="7 8" key="1">
    <citation type="journal article" date="2018" name="Nat. Biotechnol.">
        <title>A standardized bacterial taxonomy based on genome phylogeny substantially revises the tree of life.</title>
        <authorList>
            <person name="Parks D.H."/>
            <person name="Chuvochina M."/>
            <person name="Waite D.W."/>
            <person name="Rinke C."/>
            <person name="Skarshewski A."/>
            <person name="Chaumeil P.A."/>
            <person name="Hugenholtz P."/>
        </authorList>
    </citation>
    <scope>NUCLEOTIDE SEQUENCE [LARGE SCALE GENOMIC DNA]</scope>
    <source>
        <strain evidence="7">UBA10045</strain>
    </source>
</reference>
<organism evidence="7 8">
    <name type="scientific">Acinetobacter radioresistens</name>
    <dbReference type="NCBI Taxonomy" id="40216"/>
    <lineage>
        <taxon>Bacteria</taxon>
        <taxon>Pseudomonadati</taxon>
        <taxon>Pseudomonadota</taxon>
        <taxon>Gammaproteobacteria</taxon>
        <taxon>Moraxellales</taxon>
        <taxon>Moraxellaceae</taxon>
        <taxon>Acinetobacter</taxon>
    </lineage>
</organism>
<evidence type="ECO:0000313" key="8">
    <source>
        <dbReference type="Proteomes" id="UP000262257"/>
    </source>
</evidence>
<dbReference type="InterPro" id="IPR029044">
    <property type="entry name" value="Nucleotide-diphossugar_trans"/>
</dbReference>
<dbReference type="AlphaFoldDB" id="A0A3A4CWG6"/>
<dbReference type="InterPro" id="IPR001173">
    <property type="entry name" value="Glyco_trans_2-like"/>
</dbReference>
<dbReference type="PANTHER" id="PTHR43646">
    <property type="entry name" value="GLYCOSYLTRANSFERASE"/>
    <property type="match status" value="1"/>
</dbReference>
<dbReference type="GO" id="GO:0005886">
    <property type="term" value="C:plasma membrane"/>
    <property type="evidence" value="ECO:0007669"/>
    <property type="project" value="UniProtKB-SubCell"/>
</dbReference>
<evidence type="ECO:0000256" key="2">
    <source>
        <dbReference type="ARBA" id="ARBA00022475"/>
    </source>
</evidence>
<dbReference type="GeneID" id="56304840"/>
<evidence type="ECO:0000256" key="5">
    <source>
        <dbReference type="ARBA" id="ARBA00023136"/>
    </source>
</evidence>
<dbReference type="RefSeq" id="WP_005016618.1">
    <property type="nucleotide sequence ID" value="NZ_BKHE01000001.1"/>
</dbReference>
<gene>
    <name evidence="7" type="ORF">DIC32_11870</name>
</gene>
<comment type="caution">
    <text evidence="7">The sequence shown here is derived from an EMBL/GenBank/DDBJ whole genome shotgun (WGS) entry which is preliminary data.</text>
</comment>
<sequence length="223" mass="25020">MIGIVIPAHNEEEHLSDCLLAIQQAVDELPASVQVRVLVVLDSCTDQSLKLVQRAGINYLQCAVRCVGHARDLGVRTLIATGARWIACTDADSKVDRFWLKQQLSHQPADVICGVVEVDSWQHLSSLTRQRYLQHYCDDMDHRHIHGANLSFSAEAYIKSGGFGALTCHEDVGLVKRMLNLQYKVIWSNRVRVMTSSRLIARTPQGFSTFLKQLETTAYCPET</sequence>
<evidence type="ECO:0000256" key="1">
    <source>
        <dbReference type="ARBA" id="ARBA00004236"/>
    </source>
</evidence>
<evidence type="ECO:0000259" key="6">
    <source>
        <dbReference type="Pfam" id="PF00535"/>
    </source>
</evidence>
<keyword evidence="2" id="KW-1003">Cell membrane</keyword>
<evidence type="ECO:0000256" key="4">
    <source>
        <dbReference type="ARBA" id="ARBA00022679"/>
    </source>
</evidence>
<keyword evidence="5" id="KW-0472">Membrane</keyword>
<comment type="subcellular location">
    <subcellularLocation>
        <location evidence="1">Cell membrane</location>
    </subcellularLocation>
</comment>
<dbReference type="CDD" id="cd00761">
    <property type="entry name" value="Glyco_tranf_GTA_type"/>
    <property type="match status" value="1"/>
</dbReference>
<feature type="domain" description="Glycosyltransferase 2-like" evidence="6">
    <location>
        <begin position="4"/>
        <end position="124"/>
    </location>
</feature>
<dbReference type="EMBL" id="DPXL01000150">
    <property type="protein sequence ID" value="HCM32077.1"/>
    <property type="molecule type" value="Genomic_DNA"/>
</dbReference>
<dbReference type="KEGG" id="arj:DOM24_01920"/>
<protein>
    <submittedName>
        <fullName evidence="7">Glycosyl transferase</fullName>
    </submittedName>
</protein>
<dbReference type="GO" id="GO:0016757">
    <property type="term" value="F:glycosyltransferase activity"/>
    <property type="evidence" value="ECO:0007669"/>
    <property type="project" value="UniProtKB-KW"/>
</dbReference>
<evidence type="ECO:0000313" key="7">
    <source>
        <dbReference type="EMBL" id="HCM32077.1"/>
    </source>
</evidence>
<keyword evidence="4 7" id="KW-0808">Transferase</keyword>
<dbReference type="Pfam" id="PF00535">
    <property type="entry name" value="Glycos_transf_2"/>
    <property type="match status" value="1"/>
</dbReference>
<dbReference type="SUPFAM" id="SSF53448">
    <property type="entry name" value="Nucleotide-diphospho-sugar transferases"/>
    <property type="match status" value="1"/>
</dbReference>
<evidence type="ECO:0000256" key="3">
    <source>
        <dbReference type="ARBA" id="ARBA00022676"/>
    </source>
</evidence>
<keyword evidence="3" id="KW-0328">Glycosyltransferase</keyword>
<accession>A0A3A4CWG6</accession>
<dbReference type="Proteomes" id="UP000262257">
    <property type="component" value="Unassembled WGS sequence"/>
</dbReference>
<proteinExistence type="predicted"/>
<dbReference type="Gene3D" id="3.90.550.10">
    <property type="entry name" value="Spore Coat Polysaccharide Biosynthesis Protein SpsA, Chain A"/>
    <property type="match status" value="1"/>
</dbReference>
<name>A0A3A4CWG6_ACIRA</name>
<dbReference type="PANTHER" id="PTHR43646:SF2">
    <property type="entry name" value="GLYCOSYLTRANSFERASE 2-LIKE DOMAIN-CONTAINING PROTEIN"/>
    <property type="match status" value="1"/>
</dbReference>